<gene>
    <name evidence="1" type="ordered locus">glr4035</name>
</gene>
<proteinExistence type="predicted"/>
<evidence type="ECO:0000313" key="2">
    <source>
        <dbReference type="Proteomes" id="UP000000557"/>
    </source>
</evidence>
<reference evidence="1 2" key="2">
    <citation type="journal article" date="2003" name="DNA Res.">
        <title>Complete genome structure of Gloeobacter violaceus PCC 7421, a cyanobacterium that lacks thylakoids (supplement).</title>
        <authorList>
            <person name="Nakamura Y."/>
            <person name="Kaneko T."/>
            <person name="Sato S."/>
            <person name="Mimuro M."/>
            <person name="Miyashita H."/>
            <person name="Tsuchiya T."/>
            <person name="Sasamoto S."/>
            <person name="Watanabe A."/>
            <person name="Kawashima K."/>
            <person name="Kishida Y."/>
            <person name="Kiyokawa C."/>
            <person name="Kohara M."/>
            <person name="Matsumoto M."/>
            <person name="Matsuno A."/>
            <person name="Nakazaki N."/>
            <person name="Shimpo S."/>
            <person name="Takeuchi C."/>
            <person name="Yamada M."/>
            <person name="Tabata S."/>
        </authorList>
    </citation>
    <scope>NUCLEOTIDE SEQUENCE [LARGE SCALE GENOMIC DNA]</scope>
    <source>
        <strain evidence="2">ATCC 29082 / PCC 7421</strain>
    </source>
</reference>
<organism evidence="1 2">
    <name type="scientific">Gloeobacter violaceus (strain ATCC 29082 / PCC 7421)</name>
    <dbReference type="NCBI Taxonomy" id="251221"/>
    <lineage>
        <taxon>Bacteria</taxon>
        <taxon>Bacillati</taxon>
        <taxon>Cyanobacteriota</taxon>
        <taxon>Cyanophyceae</taxon>
        <taxon>Gloeobacterales</taxon>
        <taxon>Gloeobacteraceae</taxon>
        <taxon>Gloeobacter</taxon>
    </lineage>
</organism>
<dbReference type="Proteomes" id="UP000000557">
    <property type="component" value="Chromosome"/>
</dbReference>
<dbReference type="STRING" id="251221.gene:10761553"/>
<name>Q7NE45_GLOVI</name>
<sequence>MPQKAFCEALMENDANSFAADWGSYVQEDSEIAISDDVWYDFDVAYSDLEPGQQAANFSFQESDNPNDILQLQDTELNSYADNVVEISDEEDGEQPSYENWIAQGYTVDLSAEFDPKTGNYATGLQPNSLGCDKTDYDGSQTDNVKVGFSGLTGAGGAAVGWALSAKLALQYWAVLLGQFSGVLQALFSGTLSTMLALMKLSGVKPSVVISDRTKSSECPSLFVPRWQSGWLCLSSCC</sequence>
<evidence type="ECO:0000313" key="1">
    <source>
        <dbReference type="EMBL" id="BAC91976.1"/>
    </source>
</evidence>
<dbReference type="KEGG" id="gvi:glr4035"/>
<dbReference type="InParanoid" id="Q7NE45"/>
<reference evidence="1 2" key="1">
    <citation type="journal article" date="2003" name="DNA Res.">
        <title>Complete genome structure of Gloeobacter violaceus PCC 7421, a cyanobacterium that lacks thylakoids.</title>
        <authorList>
            <person name="Nakamura Y."/>
            <person name="Kaneko T."/>
            <person name="Sato S."/>
            <person name="Mimuro M."/>
            <person name="Miyashita H."/>
            <person name="Tsuchiya T."/>
            <person name="Sasamoto S."/>
            <person name="Watanabe A."/>
            <person name="Kawashima K."/>
            <person name="Kishida Y."/>
            <person name="Kiyokawa C."/>
            <person name="Kohara M."/>
            <person name="Matsumoto M."/>
            <person name="Matsuno A."/>
            <person name="Nakazaki N."/>
            <person name="Shimpo S."/>
            <person name="Takeuchi C."/>
            <person name="Yamada M."/>
            <person name="Tabata S."/>
        </authorList>
    </citation>
    <scope>NUCLEOTIDE SEQUENCE [LARGE SCALE GENOMIC DNA]</scope>
    <source>
        <strain evidence="2">ATCC 29082 / PCC 7421</strain>
    </source>
</reference>
<keyword evidence="2" id="KW-1185">Reference proteome</keyword>
<dbReference type="AlphaFoldDB" id="Q7NE45"/>
<dbReference type="EnsemblBacteria" id="BAC91976">
    <property type="protein sequence ID" value="BAC91976"/>
    <property type="gene ID" value="BAC91976"/>
</dbReference>
<dbReference type="EMBL" id="BA000045">
    <property type="protein sequence ID" value="BAC91976.1"/>
    <property type="molecule type" value="Genomic_DNA"/>
</dbReference>
<accession>Q7NE45</accession>
<protein>
    <submittedName>
        <fullName evidence="1">Glr4035 protein</fullName>
    </submittedName>
</protein>
<dbReference type="HOGENOM" id="CLU_1164572_0_0_3"/>